<dbReference type="InterPro" id="IPR013783">
    <property type="entry name" value="Ig-like_fold"/>
</dbReference>
<sequence>MKTNITPRQNAKGVLQIVTHLNEGQKRCCNQFVKLISIPLVMFLMMMGQEVLSQCNFASSFGSATINTAGTVVTISTCSFAGEYSTISGAVSGQTLQFTSQAGDFITIRSGTPGGPVVAFGTTPLMFANTFTGTLYAHWALNAACGTQSTCRTTTVQCTSCSPPPAAVNDLCTGALPLNCGQTISSTTTGQGIDAVATCTTTFGTAPGVWYTFTGDGQTTTISLCGSSYDTKIGVFSGACTGLTCVTGNDDFCGLQSQVTFTATCGTIYFVLVTGFSTNSGAFTLVRTCVPPDPCTSIPVIACSTPVTSNTCGVGAWNPLSVNCGFSTPGQERLYSFTPTTTGMHTLVVTAASGGFGDYFFKVASGGCSATGWTCISDANAPESNIFGPLSAGTTYYILFDPEVTSATSQTFRIDCPVVLLLCATNPSPAIGDVSCPNTATTLSWTATAGATSYDVYFGTSATPPFVATVATTSYNAGTLAAGNYFWQVIPRNAQGVAASGCTIWTFSKIDNTAPTITCPTNMIANNSPANSCSAVVTYGSISATDNCTAPAITQSIRTSPGIDISRRNHTDRI</sequence>
<name>A0A9D7STG4_9BACT</name>
<evidence type="ECO:0008006" key="3">
    <source>
        <dbReference type="Google" id="ProtNLM"/>
    </source>
</evidence>
<reference evidence="1 2" key="1">
    <citation type="submission" date="2020-10" db="EMBL/GenBank/DDBJ databases">
        <title>Connecting structure to function with the recovery of over 1000 high-quality activated sludge metagenome-assembled genomes encoding full-length rRNA genes using long-read sequencing.</title>
        <authorList>
            <person name="Singleton C.M."/>
            <person name="Petriglieri F."/>
            <person name="Kristensen J.M."/>
            <person name="Kirkegaard R.H."/>
            <person name="Michaelsen T.Y."/>
            <person name="Andersen M.H."/>
            <person name="Karst S.M."/>
            <person name="Dueholm M.S."/>
            <person name="Nielsen P.H."/>
            <person name="Albertsen M."/>
        </authorList>
    </citation>
    <scope>NUCLEOTIDE SEQUENCE [LARGE SCALE GENOMIC DNA]</scope>
    <source>
        <strain evidence="1">Ribe_18-Q3-R11-54_MAXAC.273</strain>
    </source>
</reference>
<protein>
    <recommendedName>
        <fullName evidence="3">Fibronectin type-III domain-containing protein</fullName>
    </recommendedName>
</protein>
<gene>
    <name evidence="1" type="ORF">IPP15_11330</name>
</gene>
<evidence type="ECO:0000313" key="2">
    <source>
        <dbReference type="Proteomes" id="UP000808337"/>
    </source>
</evidence>
<proteinExistence type="predicted"/>
<evidence type="ECO:0000313" key="1">
    <source>
        <dbReference type="EMBL" id="MBK9982995.1"/>
    </source>
</evidence>
<dbReference type="AlphaFoldDB" id="A0A9D7STG4"/>
<dbReference type="Proteomes" id="UP000808337">
    <property type="component" value="Unassembled WGS sequence"/>
</dbReference>
<dbReference type="EMBL" id="JADKGY010000008">
    <property type="protein sequence ID" value="MBK9982995.1"/>
    <property type="molecule type" value="Genomic_DNA"/>
</dbReference>
<comment type="caution">
    <text evidence="1">The sequence shown here is derived from an EMBL/GenBank/DDBJ whole genome shotgun (WGS) entry which is preliminary data.</text>
</comment>
<organism evidence="1 2">
    <name type="scientific">Candidatus Opimibacter skivensis</name>
    <dbReference type="NCBI Taxonomy" id="2982028"/>
    <lineage>
        <taxon>Bacteria</taxon>
        <taxon>Pseudomonadati</taxon>
        <taxon>Bacteroidota</taxon>
        <taxon>Saprospiria</taxon>
        <taxon>Saprospirales</taxon>
        <taxon>Saprospiraceae</taxon>
        <taxon>Candidatus Opimibacter</taxon>
    </lineage>
</organism>
<dbReference type="Gene3D" id="2.60.40.10">
    <property type="entry name" value="Immunoglobulins"/>
    <property type="match status" value="1"/>
</dbReference>
<accession>A0A9D7STG4</accession>